<evidence type="ECO:0000256" key="1">
    <source>
        <dbReference type="ARBA" id="ARBA00007471"/>
    </source>
</evidence>
<dbReference type="GO" id="GO:0010506">
    <property type="term" value="P:regulation of autophagy"/>
    <property type="evidence" value="ECO:0007669"/>
    <property type="project" value="TreeGrafter"/>
</dbReference>
<dbReference type="EMBL" id="UXUI01007809">
    <property type="protein sequence ID" value="VDD89508.1"/>
    <property type="molecule type" value="Genomic_DNA"/>
</dbReference>
<feature type="binding site" evidence="4">
    <location>
        <begin position="435"/>
        <end position="441"/>
    </location>
    <ligand>
        <name>substrate</name>
    </ligand>
</feature>
<feature type="binding site" evidence="4">
    <location>
        <begin position="374"/>
        <end position="375"/>
    </location>
    <ligand>
        <name>substrate</name>
    </ligand>
</feature>
<feature type="compositionally biased region" description="Basic and acidic residues" evidence="5">
    <location>
        <begin position="27"/>
        <end position="52"/>
    </location>
</feature>
<comment type="similarity">
    <text evidence="1">Belongs to the protein-tyrosine phosphatase family. Non-receptor class myotubularin subfamily.</text>
</comment>
<dbReference type="GO" id="GO:0004438">
    <property type="term" value="F:phosphatidylinositol-3-phosphate phosphatase activity"/>
    <property type="evidence" value="ECO:0007669"/>
    <property type="project" value="TreeGrafter"/>
</dbReference>
<keyword evidence="2" id="KW-0443">Lipid metabolism</keyword>
<dbReference type="GO" id="GO:0046856">
    <property type="term" value="P:phosphatidylinositol dephosphorylation"/>
    <property type="evidence" value="ECO:0007669"/>
    <property type="project" value="TreeGrafter"/>
</dbReference>
<dbReference type="AlphaFoldDB" id="A0A0N4V3C9"/>
<dbReference type="CDD" id="cd14507">
    <property type="entry name" value="PTP-MTM-like"/>
    <property type="match status" value="1"/>
</dbReference>
<dbReference type="WBParaSite" id="EVEC_0000455101-mRNA-1">
    <property type="protein sequence ID" value="EVEC_0000455101-mRNA-1"/>
    <property type="gene ID" value="EVEC_0000455101"/>
</dbReference>
<dbReference type="InterPro" id="IPR010569">
    <property type="entry name" value="Myotubularin-like_Pase_dom"/>
</dbReference>
<feature type="domain" description="Myotubularin phosphatase" evidence="6">
    <location>
        <begin position="207"/>
        <end position="600"/>
    </location>
</feature>
<reference evidence="9" key="1">
    <citation type="submission" date="2017-02" db="UniProtKB">
        <authorList>
            <consortium name="WormBaseParasite"/>
        </authorList>
    </citation>
    <scope>IDENTIFICATION</scope>
</reference>
<evidence type="ECO:0000259" key="6">
    <source>
        <dbReference type="PROSITE" id="PS51339"/>
    </source>
</evidence>
<dbReference type="PROSITE" id="PS00383">
    <property type="entry name" value="TYR_PHOSPHATASE_1"/>
    <property type="match status" value="1"/>
</dbReference>
<evidence type="ECO:0000256" key="4">
    <source>
        <dbReference type="PIRSR" id="PIRSR630564-2"/>
    </source>
</evidence>
<dbReference type="PANTHER" id="PTHR10807">
    <property type="entry name" value="MYOTUBULARIN-RELATED"/>
    <property type="match status" value="1"/>
</dbReference>
<dbReference type="InterPro" id="IPR003595">
    <property type="entry name" value="Tyr_Pase_cat"/>
</dbReference>
<dbReference type="SMART" id="SM00404">
    <property type="entry name" value="PTPc_motif"/>
    <property type="match status" value="1"/>
</dbReference>
<feature type="region of interest" description="Disordered" evidence="5">
    <location>
        <begin position="1"/>
        <end position="52"/>
    </location>
</feature>
<dbReference type="Pfam" id="PF06602">
    <property type="entry name" value="Myotub-related"/>
    <property type="match status" value="1"/>
</dbReference>
<keyword evidence="8" id="KW-1185">Reference proteome</keyword>
<reference evidence="7 8" key="2">
    <citation type="submission" date="2018-10" db="EMBL/GenBank/DDBJ databases">
        <authorList>
            <consortium name="Pathogen Informatics"/>
        </authorList>
    </citation>
    <scope>NUCLEOTIDE SEQUENCE [LARGE SCALE GENOMIC DNA]</scope>
</reference>
<dbReference type="InterPro" id="IPR030564">
    <property type="entry name" value="Myotubularin"/>
</dbReference>
<evidence type="ECO:0000313" key="7">
    <source>
        <dbReference type="EMBL" id="VDD89508.1"/>
    </source>
</evidence>
<dbReference type="InterPro" id="IPR016130">
    <property type="entry name" value="Tyr_Pase_AS"/>
</dbReference>
<feature type="binding site" evidence="4">
    <location>
        <begin position="349"/>
        <end position="352"/>
    </location>
    <ligand>
        <name>substrate</name>
    </ligand>
</feature>
<evidence type="ECO:0000313" key="9">
    <source>
        <dbReference type="WBParaSite" id="EVEC_0000455101-mRNA-1"/>
    </source>
</evidence>
<dbReference type="SUPFAM" id="SSF52799">
    <property type="entry name" value="(Phosphotyrosine protein) phosphatases II"/>
    <property type="match status" value="1"/>
</dbReference>
<dbReference type="PANTHER" id="PTHR10807:SF75">
    <property type="entry name" value="PHOSPHATIDYLINOSITOL-3-PHOSPHATE PHOSPHATASE"/>
    <property type="match status" value="1"/>
</dbReference>
<dbReference type="GO" id="GO:0005737">
    <property type="term" value="C:cytoplasm"/>
    <property type="evidence" value="ECO:0007669"/>
    <property type="project" value="TreeGrafter"/>
</dbReference>
<dbReference type="GO" id="GO:0019903">
    <property type="term" value="F:protein phosphatase binding"/>
    <property type="evidence" value="ECO:0007669"/>
    <property type="project" value="TreeGrafter"/>
</dbReference>
<evidence type="ECO:0000256" key="5">
    <source>
        <dbReference type="SAM" id="MobiDB-lite"/>
    </source>
</evidence>
<dbReference type="InterPro" id="IPR029021">
    <property type="entry name" value="Prot-tyrosine_phosphatase-like"/>
</dbReference>
<evidence type="ECO:0000313" key="8">
    <source>
        <dbReference type="Proteomes" id="UP000274131"/>
    </source>
</evidence>
<sequence length="731" mass="83401">MPDKPSEQSVSNPVSSPKAGYGNSCRESVDKFDNTRLPEVHQKLPSDDGSLESKRCSAFPIEKICGEKVEYSVEVVGGHLFLTNYRIVMTGNNRRGIASIPVVGVESVEAREACGLQITCKFGRVYKYADLSIQYSVSRFLLLLAGPILRCLRVTVLNSERACECYKRLSQKTVSSRKMCEIFAWEFAKCAKKDWEKTRLNREESFGDSECSVKEEFNRLGYDEERWRISTANNKFCICDTYPQYLIVPKRVTDEDLRLSAEARTLSRFPVAVWYCREKGTVMMRSSQPRVGFFSYRYEKDELLIEHFYLGLSMFVFIYSFFNLIGTFSVPPATLLIIDARSYTAALGNRAKGGGVELPDYYKQTEVEHMSLPNIHNIRYSFHQLRAVLHSKCDLQFHMALQNTNWFPYLYSLIESAFRCVHALCDEGRSVLVHCSDGWDRTTQITTLAKIIADPYYRTFDGFRYLIQRDWIDFGHKFKDRLGILNKDPNEVSPVFIQWLDCVYQLLRQNLSAFEFSTFFLTHLALHAYSGMFGTFLWNSLSDRKKSLSASNDNEETLSAWSHFYKGNASYVNFMYKFGSCCQLPPLNGLVDMVLWKELYLCSRSEQIINDPDSKGAGSPVFDGTRSSLYRSHSAENVSNTDGLSYASGSGVVDKSQGCISGISEALEQGSSKSGHDSQGRSTQQYLEDPLSKLVETSGVPKVDDDREDIRLYIENHRKKVILLLLFKSYQ</sequence>
<dbReference type="STRING" id="51028.A0A0N4V3C9"/>
<accession>A0A0N4V3C9</accession>
<gene>
    <name evidence="7" type="ORF">EVEC_LOCUS4259</name>
</gene>
<organism evidence="9">
    <name type="scientific">Enterobius vermicularis</name>
    <name type="common">Human pinworm</name>
    <dbReference type="NCBI Taxonomy" id="51028"/>
    <lineage>
        <taxon>Eukaryota</taxon>
        <taxon>Metazoa</taxon>
        <taxon>Ecdysozoa</taxon>
        <taxon>Nematoda</taxon>
        <taxon>Chromadorea</taxon>
        <taxon>Rhabditida</taxon>
        <taxon>Spirurina</taxon>
        <taxon>Oxyuridomorpha</taxon>
        <taxon>Oxyuroidea</taxon>
        <taxon>Oxyuridae</taxon>
        <taxon>Enterobius</taxon>
    </lineage>
</organism>
<feature type="region of interest" description="Disordered" evidence="5">
    <location>
        <begin position="668"/>
        <end position="691"/>
    </location>
</feature>
<dbReference type="Proteomes" id="UP000274131">
    <property type="component" value="Unassembled WGS sequence"/>
</dbReference>
<evidence type="ECO:0000256" key="3">
    <source>
        <dbReference type="PIRSR" id="PIRSR630564-1"/>
    </source>
</evidence>
<dbReference type="GO" id="GO:0016020">
    <property type="term" value="C:membrane"/>
    <property type="evidence" value="ECO:0007669"/>
    <property type="project" value="TreeGrafter"/>
</dbReference>
<proteinExistence type="inferred from homology"/>
<dbReference type="OrthoDB" id="271628at2759"/>
<name>A0A0N4V3C9_ENTVE</name>
<evidence type="ECO:0000256" key="2">
    <source>
        <dbReference type="ARBA" id="ARBA00023098"/>
    </source>
</evidence>
<protein>
    <submittedName>
        <fullName evidence="9">Phosphatidylinositol-3-phosphatase</fullName>
    </submittedName>
</protein>
<dbReference type="GO" id="GO:0052629">
    <property type="term" value="F:phosphatidylinositol-3,5-bisphosphate 3-phosphatase activity"/>
    <property type="evidence" value="ECO:0007669"/>
    <property type="project" value="TreeGrafter"/>
</dbReference>
<dbReference type="PROSITE" id="PS51339">
    <property type="entry name" value="PPASE_MYOTUBULARIN"/>
    <property type="match status" value="1"/>
</dbReference>
<feature type="active site" description="Phosphocysteine intermediate" evidence="3">
    <location>
        <position position="435"/>
    </location>
</feature>